<evidence type="ECO:0000313" key="2">
    <source>
        <dbReference type="Proteomes" id="UP001197974"/>
    </source>
</evidence>
<dbReference type="RefSeq" id="WP_226542844.1">
    <property type="nucleotide sequence ID" value="NZ_CP129013.1"/>
</dbReference>
<reference evidence="1 2" key="1">
    <citation type="submission" date="2023-06" db="EMBL/GenBank/DDBJ databases">
        <title>Five Gram-positive bacteria isolated from mangrove sediments in Shenzhen, Guangdong, China.</title>
        <authorList>
            <person name="Yu S."/>
            <person name="Zheng W."/>
            <person name="Huang Y."/>
        </authorList>
    </citation>
    <scope>NUCLEOTIDE SEQUENCE [LARGE SCALE GENOMIC DNA]</scope>
    <source>
        <strain evidence="1 2">SaN35-3</strain>
    </source>
</reference>
<keyword evidence="2" id="KW-1185">Reference proteome</keyword>
<name>A0ABY9JUS1_9BACI</name>
<dbReference type="Pfam" id="PF14044">
    <property type="entry name" value="NETI"/>
    <property type="match status" value="1"/>
</dbReference>
<proteinExistence type="predicted"/>
<accession>A0ABY9JUS1</accession>
<gene>
    <name evidence="1" type="ORF">LC087_16115</name>
</gene>
<sequence length="71" mass="8441">MTKKRTKEKFYVQDNETLSDCLKRMEEQGYVPVQRMEEPIFKEVDKNGHPDIQPCGRKVVFIGQKKTKDEH</sequence>
<organism evidence="1 2">
    <name type="scientific">Bacillus carboniphilus</name>
    <dbReference type="NCBI Taxonomy" id="86663"/>
    <lineage>
        <taxon>Bacteria</taxon>
        <taxon>Bacillati</taxon>
        <taxon>Bacillota</taxon>
        <taxon>Bacilli</taxon>
        <taxon>Bacillales</taxon>
        <taxon>Bacillaceae</taxon>
        <taxon>Bacillus</taxon>
    </lineage>
</organism>
<dbReference type="EMBL" id="CP129013">
    <property type="protein sequence ID" value="WLR42238.1"/>
    <property type="molecule type" value="Genomic_DNA"/>
</dbReference>
<dbReference type="Proteomes" id="UP001197974">
    <property type="component" value="Chromosome"/>
</dbReference>
<protein>
    <submittedName>
        <fullName evidence="1">NETI motif-containing protein</fullName>
    </submittedName>
</protein>
<dbReference type="InterPro" id="IPR025930">
    <property type="entry name" value="NETI"/>
</dbReference>
<evidence type="ECO:0000313" key="1">
    <source>
        <dbReference type="EMBL" id="WLR42238.1"/>
    </source>
</evidence>